<dbReference type="Gene3D" id="3.55.50.30">
    <property type="match status" value="1"/>
</dbReference>
<dbReference type="NCBIfam" id="TIGR04057">
    <property type="entry name" value="SusC_RagA_signa"/>
    <property type="match status" value="1"/>
</dbReference>
<dbReference type="NCBIfam" id="TIGR04056">
    <property type="entry name" value="OMP_RagA_SusC"/>
    <property type="match status" value="1"/>
</dbReference>
<comment type="caution">
    <text evidence="10">The sequence shown here is derived from an EMBL/GenBank/DDBJ whole genome shotgun (WGS) entry which is preliminary data.</text>
</comment>
<keyword evidence="11" id="KW-1185">Reference proteome</keyword>
<dbReference type="InterPro" id="IPR037066">
    <property type="entry name" value="Plug_dom_sf"/>
</dbReference>
<comment type="similarity">
    <text evidence="7">Belongs to the TonB-dependent receptor family.</text>
</comment>
<evidence type="ECO:0000313" key="11">
    <source>
        <dbReference type="Proteomes" id="UP001589654"/>
    </source>
</evidence>
<name>A0ABV5J3U5_9BACT</name>
<accession>A0ABV5J3U5</accession>
<dbReference type="Pfam" id="PF07715">
    <property type="entry name" value="Plug"/>
    <property type="match status" value="1"/>
</dbReference>
<dbReference type="EMBL" id="JBHMEW010000049">
    <property type="protein sequence ID" value="MFB9211493.1"/>
    <property type="molecule type" value="Genomic_DNA"/>
</dbReference>
<evidence type="ECO:0000313" key="10">
    <source>
        <dbReference type="EMBL" id="MFB9211493.1"/>
    </source>
</evidence>
<evidence type="ECO:0000259" key="9">
    <source>
        <dbReference type="Pfam" id="PF07715"/>
    </source>
</evidence>
<dbReference type="SUPFAM" id="SSF56935">
    <property type="entry name" value="Porins"/>
    <property type="match status" value="1"/>
</dbReference>
<dbReference type="InterPro" id="IPR008969">
    <property type="entry name" value="CarboxyPept-like_regulatory"/>
</dbReference>
<evidence type="ECO:0000256" key="1">
    <source>
        <dbReference type="ARBA" id="ARBA00004571"/>
    </source>
</evidence>
<dbReference type="InterPro" id="IPR023997">
    <property type="entry name" value="TonB-dep_OMP_SusC/RagA_CS"/>
</dbReference>
<evidence type="ECO:0000256" key="2">
    <source>
        <dbReference type="ARBA" id="ARBA00022448"/>
    </source>
</evidence>
<keyword evidence="8" id="KW-0732">Signal</keyword>
<dbReference type="SUPFAM" id="SSF49464">
    <property type="entry name" value="Carboxypeptidase regulatory domain-like"/>
    <property type="match status" value="1"/>
</dbReference>
<dbReference type="InterPro" id="IPR023996">
    <property type="entry name" value="TonB-dep_OMP_SusC/RagA"/>
</dbReference>
<keyword evidence="6 7" id="KW-0998">Cell outer membrane</keyword>
<keyword evidence="3 7" id="KW-1134">Transmembrane beta strand</keyword>
<evidence type="ECO:0000256" key="5">
    <source>
        <dbReference type="ARBA" id="ARBA00023136"/>
    </source>
</evidence>
<dbReference type="Gene3D" id="2.40.170.20">
    <property type="entry name" value="TonB-dependent receptor, beta-barrel domain"/>
    <property type="match status" value="1"/>
</dbReference>
<keyword evidence="4 7" id="KW-0812">Transmembrane</keyword>
<comment type="subcellular location">
    <subcellularLocation>
        <location evidence="1 7">Cell outer membrane</location>
        <topology evidence="1 7">Multi-pass membrane protein</topology>
    </subcellularLocation>
</comment>
<reference evidence="10 11" key="1">
    <citation type="submission" date="2024-09" db="EMBL/GenBank/DDBJ databases">
        <authorList>
            <person name="Sun Q."/>
            <person name="Mori K."/>
        </authorList>
    </citation>
    <scope>NUCLEOTIDE SEQUENCE [LARGE SCALE GENOMIC DNA]</scope>
    <source>
        <strain evidence="10 11">CECT 7682</strain>
    </source>
</reference>
<evidence type="ECO:0000256" key="8">
    <source>
        <dbReference type="SAM" id="SignalP"/>
    </source>
</evidence>
<dbReference type="InterPro" id="IPR012910">
    <property type="entry name" value="Plug_dom"/>
</dbReference>
<gene>
    <name evidence="10" type="ORF">ACFFUR_06735</name>
</gene>
<evidence type="ECO:0000256" key="6">
    <source>
        <dbReference type="ARBA" id="ARBA00023237"/>
    </source>
</evidence>
<keyword evidence="2 7" id="KW-0813">Transport</keyword>
<dbReference type="Pfam" id="PF13715">
    <property type="entry name" value="CarbopepD_reg_2"/>
    <property type="match status" value="1"/>
</dbReference>
<proteinExistence type="inferred from homology"/>
<organism evidence="10 11">
    <name type="scientific">Echinicola jeungdonensis</name>
    <dbReference type="NCBI Taxonomy" id="709343"/>
    <lineage>
        <taxon>Bacteria</taxon>
        <taxon>Pseudomonadati</taxon>
        <taxon>Bacteroidota</taxon>
        <taxon>Cytophagia</taxon>
        <taxon>Cytophagales</taxon>
        <taxon>Cyclobacteriaceae</taxon>
        <taxon>Echinicola</taxon>
    </lineage>
</organism>
<dbReference type="PROSITE" id="PS52016">
    <property type="entry name" value="TONB_DEPENDENT_REC_3"/>
    <property type="match status" value="1"/>
</dbReference>
<dbReference type="Gene3D" id="2.170.130.10">
    <property type="entry name" value="TonB-dependent receptor, plug domain"/>
    <property type="match status" value="1"/>
</dbReference>
<evidence type="ECO:0000256" key="7">
    <source>
        <dbReference type="PROSITE-ProRule" id="PRU01360"/>
    </source>
</evidence>
<dbReference type="Proteomes" id="UP001589654">
    <property type="component" value="Unassembled WGS sequence"/>
</dbReference>
<sequence length="1118" mass="124739">MKNTLPRFPWKYGVLLLGSCLYLNTSQANQNFKGNVLHEAVAMRTQEKDLNSRLTVDFDNASVQEVFSKIQSKTGFKFVYDKKTLSLDQTFTIKGSNITLYDLLQEISQSSPLRFKQVNENINVRIADNVPSMEVAVEITVKGKVTDSDGNPLPGASILMEGTQNGTVTDLDGNYSIEVPEGAKLVVSYIGFQSKSIAVNNQSVINVVLENDFSSLEEVVVVGYGEVKKKDLTGAVVSLGNKDITKRGTTSPLAALQGQVAGVNITANSGLPGTDFDINIRGVNSLSGGSPLYVVDGVMTDNINFLNPNDIDRIDILKDASSTAIYGSRGSNGVVIVTTKSGEFSEGKASIQYSGFVGMRTISNIPDFLNAEEAIEYTKNRGIVGLIYSGSEITAPDGLFGFPSSGDAHDYWVENLGNKNYYDWVGELTKPGLNTNHFISASGGSKNVNYVVGVGYQGDNGNVTAQGYEKYNFKANVTGKVSEKWEMGANLNLAYTDKELRSRNVMKQLFRMPPYAPAYNSEGDLIRQPMLGISGNVSPLAELKYNKFNTQEYYLVSNFHLQYKPIDGIRLRSTLSPNVKFQRVGEYWDKLSTGSGNGGYMATDQRFSYVWDNQLHLNKTIGDHQIDYDFIFSMLMDRNEYLYGFGWDSPFNSEFYNLGSATYLNTASNFSKSTLMSYTNRINYSYKSKYMLTATARWDGSSRLAPGHKWAFFPSVGSAWIISEEDFLQGSSALNNLKLRLSFGYTGNDNIAPYSTQFGVNDQTYYDFNGNLANGFKPSSIANKDLTWERTREWNLGVDFGFYNNRITGELNVYDKKSLNLLMERKLAVPTGWASMMDNVGSVSNKGIEIQLNTVNIETGDFTWETSFNFSKNQNKIVELYGKKEDDVPNRWFIGQPVDVVYAMEFVGVWQKDEVPEGNNTLEGTAKVKDQNGDGVIDIDNDMKILGSPLPSWTGGLSSSFAYKNFDLSVSLYSKQGVFLYSPFHREFTDFNSKQILDVPYYMRENPITEARYSNTYPQPRNQGQYWGEDAEDYGYPGYNKDASFVRLQNITMGYNLGSSLMERLSIQSCRVYVNVINPFVWTKYDGFDPEWADASMSGENSTSNAFSVYQFGTNIKF</sequence>
<feature type="signal peptide" evidence="8">
    <location>
        <begin position="1"/>
        <end position="28"/>
    </location>
</feature>
<keyword evidence="5 7" id="KW-0472">Membrane</keyword>
<dbReference type="RefSeq" id="WP_290247726.1">
    <property type="nucleotide sequence ID" value="NZ_JAUFQT010000001.1"/>
</dbReference>
<protein>
    <submittedName>
        <fullName evidence="10">SusC/RagA family TonB-linked outer membrane protein</fullName>
    </submittedName>
</protein>
<dbReference type="InterPro" id="IPR036942">
    <property type="entry name" value="Beta-barrel_TonB_sf"/>
</dbReference>
<evidence type="ECO:0000256" key="4">
    <source>
        <dbReference type="ARBA" id="ARBA00022692"/>
    </source>
</evidence>
<feature type="domain" description="TonB-dependent receptor plug" evidence="9">
    <location>
        <begin position="228"/>
        <end position="334"/>
    </location>
</feature>
<feature type="chain" id="PRO_5046790473" evidence="8">
    <location>
        <begin position="29"/>
        <end position="1118"/>
    </location>
</feature>
<evidence type="ECO:0000256" key="3">
    <source>
        <dbReference type="ARBA" id="ARBA00022452"/>
    </source>
</evidence>
<dbReference type="Gene3D" id="2.60.40.1120">
    <property type="entry name" value="Carboxypeptidase-like, regulatory domain"/>
    <property type="match status" value="1"/>
</dbReference>
<dbReference type="InterPro" id="IPR039426">
    <property type="entry name" value="TonB-dep_rcpt-like"/>
</dbReference>